<evidence type="ECO:0000256" key="1">
    <source>
        <dbReference type="ARBA" id="ARBA00004496"/>
    </source>
</evidence>
<keyword evidence="7" id="KW-0548">Nucleotidyltransferase</keyword>
<comment type="caution">
    <text evidence="13">The sequence shown here is derived from an EMBL/GenBank/DDBJ whole genome shotgun (WGS) entry which is preliminary data.</text>
</comment>
<evidence type="ECO:0000256" key="4">
    <source>
        <dbReference type="ARBA" id="ARBA00022490"/>
    </source>
</evidence>
<dbReference type="InterPro" id="IPR006070">
    <property type="entry name" value="Sua5-like_dom"/>
</dbReference>
<comment type="catalytic activity">
    <reaction evidence="11">
        <text>L-threonine + hydrogencarbonate + ATP = L-threonylcarbamoyladenylate + diphosphate + H2O</text>
        <dbReference type="Rhea" id="RHEA:36407"/>
        <dbReference type="ChEBI" id="CHEBI:15377"/>
        <dbReference type="ChEBI" id="CHEBI:17544"/>
        <dbReference type="ChEBI" id="CHEBI:30616"/>
        <dbReference type="ChEBI" id="CHEBI:33019"/>
        <dbReference type="ChEBI" id="CHEBI:57926"/>
        <dbReference type="ChEBI" id="CHEBI:73682"/>
        <dbReference type="EC" id="2.7.7.87"/>
    </reaction>
</comment>
<sequence length="210" mass="22328">MHTCSIKKDGVAACVARAAEVLRRGGVIVYPTDTIYGLGADALSDEAVARVRQIKGRSEHKPIHAIVADLAMAEQYAVVNKPARALVKKFLPGPLTLVLKKKASVHTGIARGLGTFGIRIPDNAFCLELARVFKRPYTTTSANASGMEPPLTLAGIRAQLGQGADMVDLYIDDGELPARRPSTVVDVTDDAPMVLREGAIAASLIESEQV</sequence>
<dbReference type="InterPro" id="IPR050156">
    <property type="entry name" value="TC-AMP_synthase_SUA5"/>
</dbReference>
<dbReference type="GO" id="GO:0000049">
    <property type="term" value="F:tRNA binding"/>
    <property type="evidence" value="ECO:0007669"/>
    <property type="project" value="TreeGrafter"/>
</dbReference>
<organism evidence="13 14">
    <name type="scientific">Candidatus Kaiserbacteria bacterium CG10_big_fil_rev_8_21_14_0_10_59_10</name>
    <dbReference type="NCBI Taxonomy" id="1974612"/>
    <lineage>
        <taxon>Bacteria</taxon>
        <taxon>Candidatus Kaiseribacteriota</taxon>
    </lineage>
</organism>
<keyword evidence="8" id="KW-0547">Nucleotide-binding</keyword>
<evidence type="ECO:0000256" key="2">
    <source>
        <dbReference type="ARBA" id="ARBA00007663"/>
    </source>
</evidence>
<evidence type="ECO:0000256" key="11">
    <source>
        <dbReference type="ARBA" id="ARBA00048366"/>
    </source>
</evidence>
<dbReference type="PANTHER" id="PTHR17490:SF16">
    <property type="entry name" value="THREONYLCARBAMOYL-AMP SYNTHASE"/>
    <property type="match status" value="1"/>
</dbReference>
<comment type="subcellular location">
    <subcellularLocation>
        <location evidence="1">Cytoplasm</location>
    </subcellularLocation>
</comment>
<evidence type="ECO:0000256" key="3">
    <source>
        <dbReference type="ARBA" id="ARBA00012584"/>
    </source>
</evidence>
<evidence type="ECO:0000256" key="7">
    <source>
        <dbReference type="ARBA" id="ARBA00022695"/>
    </source>
</evidence>
<keyword evidence="4" id="KW-0963">Cytoplasm</keyword>
<protein>
    <recommendedName>
        <fullName evidence="10">L-threonylcarbamoyladenylate synthase</fullName>
        <ecNumber evidence="3">2.7.7.87</ecNumber>
    </recommendedName>
    <alternativeName>
        <fullName evidence="10">L-threonylcarbamoyladenylate synthase</fullName>
    </alternativeName>
</protein>
<keyword evidence="9" id="KW-0067">ATP-binding</keyword>
<dbReference type="GO" id="GO:0006450">
    <property type="term" value="P:regulation of translational fidelity"/>
    <property type="evidence" value="ECO:0007669"/>
    <property type="project" value="TreeGrafter"/>
</dbReference>
<gene>
    <name evidence="13" type="ORF">COU20_02195</name>
</gene>
<comment type="similarity">
    <text evidence="2">Belongs to the SUA5 family.</text>
</comment>
<dbReference type="GO" id="GO:0008033">
    <property type="term" value="P:tRNA processing"/>
    <property type="evidence" value="ECO:0007669"/>
    <property type="project" value="UniProtKB-KW"/>
</dbReference>
<keyword evidence="6" id="KW-0819">tRNA processing</keyword>
<dbReference type="EMBL" id="PFBM01000013">
    <property type="protein sequence ID" value="PIR82490.1"/>
    <property type="molecule type" value="Genomic_DNA"/>
</dbReference>
<name>A0A2H0U818_9BACT</name>
<keyword evidence="5" id="KW-0808">Transferase</keyword>
<dbReference type="GO" id="GO:0003725">
    <property type="term" value="F:double-stranded RNA binding"/>
    <property type="evidence" value="ECO:0007669"/>
    <property type="project" value="InterPro"/>
</dbReference>
<evidence type="ECO:0000313" key="13">
    <source>
        <dbReference type="EMBL" id="PIR82490.1"/>
    </source>
</evidence>
<dbReference type="Pfam" id="PF01300">
    <property type="entry name" value="Sua5_yciO_yrdC"/>
    <property type="match status" value="1"/>
</dbReference>
<evidence type="ECO:0000256" key="5">
    <source>
        <dbReference type="ARBA" id="ARBA00022679"/>
    </source>
</evidence>
<dbReference type="Proteomes" id="UP000231379">
    <property type="component" value="Unassembled WGS sequence"/>
</dbReference>
<reference evidence="14" key="1">
    <citation type="submission" date="2017-09" db="EMBL/GenBank/DDBJ databases">
        <title>Depth-based differentiation of microbial function through sediment-hosted aquifers and enrichment of novel symbionts in the deep terrestrial subsurface.</title>
        <authorList>
            <person name="Probst A.J."/>
            <person name="Ladd B."/>
            <person name="Jarett J.K."/>
            <person name="Geller-Mcgrath D.E."/>
            <person name="Sieber C.M.K."/>
            <person name="Emerson J.B."/>
            <person name="Anantharaman K."/>
            <person name="Thomas B.C."/>
            <person name="Malmstrom R."/>
            <person name="Stieglmeier M."/>
            <person name="Klingl A."/>
            <person name="Woyke T."/>
            <person name="Ryan C.M."/>
            <person name="Banfield J.F."/>
        </authorList>
    </citation>
    <scope>NUCLEOTIDE SEQUENCE [LARGE SCALE GENOMIC DNA]</scope>
</reference>
<dbReference type="SUPFAM" id="SSF55821">
    <property type="entry name" value="YrdC/RibB"/>
    <property type="match status" value="1"/>
</dbReference>
<evidence type="ECO:0000256" key="6">
    <source>
        <dbReference type="ARBA" id="ARBA00022694"/>
    </source>
</evidence>
<feature type="domain" description="YrdC-like" evidence="12">
    <location>
        <begin position="12"/>
        <end position="200"/>
    </location>
</feature>
<dbReference type="GO" id="GO:0061710">
    <property type="term" value="F:L-threonylcarbamoyladenylate synthase"/>
    <property type="evidence" value="ECO:0007669"/>
    <property type="project" value="UniProtKB-EC"/>
</dbReference>
<dbReference type="AlphaFoldDB" id="A0A2H0U818"/>
<dbReference type="EC" id="2.7.7.87" evidence="3"/>
<evidence type="ECO:0000256" key="9">
    <source>
        <dbReference type="ARBA" id="ARBA00022840"/>
    </source>
</evidence>
<dbReference type="GO" id="GO:0005524">
    <property type="term" value="F:ATP binding"/>
    <property type="evidence" value="ECO:0007669"/>
    <property type="project" value="UniProtKB-KW"/>
</dbReference>
<proteinExistence type="inferred from homology"/>
<dbReference type="GO" id="GO:0005737">
    <property type="term" value="C:cytoplasm"/>
    <property type="evidence" value="ECO:0007669"/>
    <property type="project" value="UniProtKB-SubCell"/>
</dbReference>
<dbReference type="Gene3D" id="3.90.870.10">
    <property type="entry name" value="DHBP synthase"/>
    <property type="match status" value="1"/>
</dbReference>
<dbReference type="InterPro" id="IPR017945">
    <property type="entry name" value="DHBP_synth_RibB-like_a/b_dom"/>
</dbReference>
<accession>A0A2H0U818</accession>
<evidence type="ECO:0000313" key="14">
    <source>
        <dbReference type="Proteomes" id="UP000231379"/>
    </source>
</evidence>
<evidence type="ECO:0000256" key="10">
    <source>
        <dbReference type="ARBA" id="ARBA00029774"/>
    </source>
</evidence>
<evidence type="ECO:0000256" key="8">
    <source>
        <dbReference type="ARBA" id="ARBA00022741"/>
    </source>
</evidence>
<dbReference type="PROSITE" id="PS51163">
    <property type="entry name" value="YRDC"/>
    <property type="match status" value="1"/>
</dbReference>
<dbReference type="PANTHER" id="PTHR17490">
    <property type="entry name" value="SUA5"/>
    <property type="match status" value="1"/>
</dbReference>
<evidence type="ECO:0000259" key="12">
    <source>
        <dbReference type="PROSITE" id="PS51163"/>
    </source>
</evidence>
<dbReference type="NCBIfam" id="TIGR00057">
    <property type="entry name" value="L-threonylcarbamoyladenylate synthase"/>
    <property type="match status" value="1"/>
</dbReference>